<gene>
    <name evidence="1" type="ORF">HF526_07740</name>
</gene>
<comment type="caution">
    <text evidence="1">The sequence shown here is derived from an EMBL/GenBank/DDBJ whole genome shotgun (WGS) entry which is preliminary data.</text>
</comment>
<evidence type="ECO:0000313" key="2">
    <source>
        <dbReference type="Proteomes" id="UP000820669"/>
    </source>
</evidence>
<protein>
    <submittedName>
        <fullName evidence="1">Uncharacterized protein</fullName>
    </submittedName>
</protein>
<accession>A0ABX1S6L9</accession>
<dbReference type="EMBL" id="JAAXLA010000010">
    <property type="protein sequence ID" value="NMH97206.1"/>
    <property type="molecule type" value="Genomic_DNA"/>
</dbReference>
<evidence type="ECO:0000313" key="1">
    <source>
        <dbReference type="EMBL" id="NMH97206.1"/>
    </source>
</evidence>
<sequence>MSAGGGSWAEALDEVAALADAVLFEGYLLYPYRASAQKNRLRWQWGVLTPEGFGTENNEPSSSRTECLLEPRPGAELHVRVRFLQVQDRTVLDAAGREVDELTVGDARHLRFEEGIPRQVDFTVAVSDLAVGVTVPIRMPASESTEEIVDGAGAGSGRLVRRCRPLTGRIVLGTTELPGPYGALRLRLDVHNDAEPSAGVPREEALRTSLIGTHSVLAVSAGAFLSLTDPPEWARPAAAECVNTGSWPVLAGPPERVDLLLASPIILSDHPQLAPESTINLFDGTENDEILTLRTMVLTDAEKAEARATDPRAAAVIDAVDALPPEILERLHGAIRSMGPAAPGPTIISGAGFGADSPAEQPPDRVPWWDPAADASVDPETDSVLVGGVPVAKGSAVVLRPGPGGDAQDLFLAGMRATVQAVVHDVDGGVHVAVSVADADSPDADLEADLQLAHGRFRYFRPDELEVAP</sequence>
<name>A0ABX1S6L9_9PSEU</name>
<dbReference type="Proteomes" id="UP000820669">
    <property type="component" value="Unassembled WGS sequence"/>
</dbReference>
<dbReference type="RefSeq" id="WP_169380647.1">
    <property type="nucleotide sequence ID" value="NZ_JAAXLA010000010.1"/>
</dbReference>
<reference evidence="1 2" key="1">
    <citation type="submission" date="2020-04" db="EMBL/GenBank/DDBJ databases">
        <authorList>
            <person name="Klaysubun C."/>
            <person name="Duangmal K."/>
            <person name="Lipun K."/>
        </authorList>
    </citation>
    <scope>NUCLEOTIDE SEQUENCE [LARGE SCALE GENOMIC DNA]</scope>
    <source>
        <strain evidence="1 2">K10HN5</strain>
    </source>
</reference>
<keyword evidence="2" id="KW-1185">Reference proteome</keyword>
<organism evidence="1 2">
    <name type="scientific">Pseudonocardia acidicola</name>
    <dbReference type="NCBI Taxonomy" id="2724939"/>
    <lineage>
        <taxon>Bacteria</taxon>
        <taxon>Bacillati</taxon>
        <taxon>Actinomycetota</taxon>
        <taxon>Actinomycetes</taxon>
        <taxon>Pseudonocardiales</taxon>
        <taxon>Pseudonocardiaceae</taxon>
        <taxon>Pseudonocardia</taxon>
    </lineage>
</organism>
<proteinExistence type="predicted"/>